<comment type="caution">
    <text evidence="1">The sequence shown here is derived from an EMBL/GenBank/DDBJ whole genome shotgun (WGS) entry which is preliminary data.</text>
</comment>
<dbReference type="Proteomes" id="UP000886657">
    <property type="component" value="Unassembled WGS sequence"/>
</dbReference>
<name>A0A9D7XIQ7_9BACT</name>
<accession>A0A9D7XIQ7</accession>
<gene>
    <name evidence="1" type="ORF">IPP58_10660</name>
</gene>
<dbReference type="EMBL" id="JADKIO010000008">
    <property type="protein sequence ID" value="MBK9796938.1"/>
    <property type="molecule type" value="Genomic_DNA"/>
</dbReference>
<evidence type="ECO:0000313" key="1">
    <source>
        <dbReference type="EMBL" id="MBK9796938.1"/>
    </source>
</evidence>
<organism evidence="1 2">
    <name type="scientific">Candidatus Geothrix skivensis</name>
    <dbReference type="NCBI Taxonomy" id="2954439"/>
    <lineage>
        <taxon>Bacteria</taxon>
        <taxon>Pseudomonadati</taxon>
        <taxon>Acidobacteriota</taxon>
        <taxon>Holophagae</taxon>
        <taxon>Holophagales</taxon>
        <taxon>Holophagaceae</taxon>
        <taxon>Geothrix</taxon>
    </lineage>
</organism>
<evidence type="ECO:0000313" key="2">
    <source>
        <dbReference type="Proteomes" id="UP000886657"/>
    </source>
</evidence>
<sequence length="95" mass="10583">MASNPLLLLILLLSALATVLAGMGVFSNNRPPDPRLNSLLNDIDDIKGMLSQLQKSVLQTERKLEKEVQISRTESREVVEKLAEVLDKRMKELVG</sequence>
<reference evidence="1" key="1">
    <citation type="submission" date="2020-10" db="EMBL/GenBank/DDBJ databases">
        <title>Connecting structure to function with the recovery of over 1000 high-quality activated sludge metagenome-assembled genomes encoding full-length rRNA genes using long-read sequencing.</title>
        <authorList>
            <person name="Singleton C.M."/>
            <person name="Petriglieri F."/>
            <person name="Kristensen J.M."/>
            <person name="Kirkegaard R.H."/>
            <person name="Michaelsen T.Y."/>
            <person name="Andersen M.H."/>
            <person name="Karst S.M."/>
            <person name="Dueholm M.S."/>
            <person name="Nielsen P.H."/>
            <person name="Albertsen M."/>
        </authorList>
    </citation>
    <scope>NUCLEOTIDE SEQUENCE</scope>
    <source>
        <strain evidence="1">Skiv_18-Q3-R9-52_MAXAC.067</strain>
    </source>
</reference>
<protein>
    <submittedName>
        <fullName evidence="1">Uncharacterized protein</fullName>
    </submittedName>
</protein>
<proteinExistence type="predicted"/>
<dbReference type="AlphaFoldDB" id="A0A9D7XIQ7"/>